<comment type="caution">
    <text evidence="2">The sequence shown here is derived from an EMBL/GenBank/DDBJ whole genome shotgun (WGS) entry which is preliminary data.</text>
</comment>
<sequence>MRLSRPIKAVAGILLMSHLAACGTILYPERKGQIDGRIDPSVAVLDGLGLLFYLIPGVIAFAVDFNNGTIYLPDTANVEGDDDGVRVVKSDEPLSMDNLAEKVEQATGEKVDLSKAQVSRTAK</sequence>
<reference evidence="2 3" key="1">
    <citation type="journal article" date="2011" name="Front. Microbiol.">
        <title>Genomic signatures of strain selection and enhancement in Bacillus atrophaeus var. globigii, a historical biowarfare simulant.</title>
        <authorList>
            <person name="Gibbons H.S."/>
            <person name="Broomall S.M."/>
            <person name="McNew L.A."/>
            <person name="Daligault H."/>
            <person name="Chapman C."/>
            <person name="Bruce D."/>
            <person name="Karavis M."/>
            <person name="Krepps M."/>
            <person name="McGregor P.A."/>
            <person name="Hong C."/>
            <person name="Park K.H."/>
            <person name="Akmal A."/>
            <person name="Feldman A."/>
            <person name="Lin J.S."/>
            <person name="Chang W.E."/>
            <person name="Higgs B.W."/>
            <person name="Demirev P."/>
            <person name="Lindquist J."/>
            <person name="Liem A."/>
            <person name="Fochler E."/>
            <person name="Read T.D."/>
            <person name="Tapia R."/>
            <person name="Johnson S."/>
            <person name="Bishop-Lilly K.A."/>
            <person name="Detter C."/>
            <person name="Han C."/>
            <person name="Sozhamannan S."/>
            <person name="Rosenzweig C.N."/>
            <person name="Skowronski E.W."/>
        </authorList>
    </citation>
    <scope>NUCLEOTIDE SEQUENCE [LARGE SCALE GENOMIC DNA]</scope>
    <source>
        <strain evidence="2 3">CC-PW-9</strain>
    </source>
</reference>
<dbReference type="OrthoDB" id="6105601at2"/>
<keyword evidence="3" id="KW-1185">Reference proteome</keyword>
<feature type="transmembrane region" description="Helical" evidence="1">
    <location>
        <begin position="7"/>
        <end position="27"/>
    </location>
</feature>
<name>A0A432ZT11_9GAMM</name>
<keyword evidence="1" id="KW-0472">Membrane</keyword>
<dbReference type="EMBL" id="PIQH01000002">
    <property type="protein sequence ID" value="RUO80926.1"/>
    <property type="molecule type" value="Genomic_DNA"/>
</dbReference>
<protein>
    <submittedName>
        <fullName evidence="2">Uncharacterized protein</fullName>
    </submittedName>
</protein>
<accession>A0A432ZT11</accession>
<organism evidence="2 3">
    <name type="scientific">Idiomarina tyrosinivorans</name>
    <dbReference type="NCBI Taxonomy" id="1445662"/>
    <lineage>
        <taxon>Bacteria</taxon>
        <taxon>Pseudomonadati</taxon>
        <taxon>Pseudomonadota</taxon>
        <taxon>Gammaproteobacteria</taxon>
        <taxon>Alteromonadales</taxon>
        <taxon>Idiomarinaceae</taxon>
        <taxon>Idiomarina</taxon>
    </lineage>
</organism>
<keyword evidence="1" id="KW-0812">Transmembrane</keyword>
<dbReference type="AlphaFoldDB" id="A0A432ZT11"/>
<dbReference type="RefSeq" id="WP_126840930.1">
    <property type="nucleotide sequence ID" value="NZ_PIQH01000002.1"/>
</dbReference>
<feature type="transmembrane region" description="Helical" evidence="1">
    <location>
        <begin position="47"/>
        <end position="65"/>
    </location>
</feature>
<evidence type="ECO:0000313" key="3">
    <source>
        <dbReference type="Proteomes" id="UP000287996"/>
    </source>
</evidence>
<keyword evidence="1" id="KW-1133">Transmembrane helix</keyword>
<gene>
    <name evidence="2" type="ORF">CWI84_02070</name>
</gene>
<evidence type="ECO:0000313" key="2">
    <source>
        <dbReference type="EMBL" id="RUO80926.1"/>
    </source>
</evidence>
<dbReference type="Proteomes" id="UP000287996">
    <property type="component" value="Unassembled WGS sequence"/>
</dbReference>
<evidence type="ECO:0000256" key="1">
    <source>
        <dbReference type="SAM" id="Phobius"/>
    </source>
</evidence>
<proteinExistence type="predicted"/>